<dbReference type="Proteomes" id="UP000030655">
    <property type="component" value="Unassembled WGS sequence"/>
</dbReference>
<dbReference type="AlphaFoldDB" id="A0A059EWN6"/>
<dbReference type="EMBL" id="KK365345">
    <property type="protein sequence ID" value="KCZ79149.1"/>
    <property type="molecule type" value="Genomic_DNA"/>
</dbReference>
<name>A0A059EWN6_9MICR</name>
<evidence type="ECO:0000313" key="2">
    <source>
        <dbReference type="EMBL" id="KCZ79149.1"/>
    </source>
</evidence>
<dbReference type="Gene3D" id="2.60.120.340">
    <property type="entry name" value="Nucleoplasmin core domain"/>
    <property type="match status" value="1"/>
</dbReference>
<dbReference type="InterPro" id="IPR041232">
    <property type="entry name" value="NPL"/>
</dbReference>
<protein>
    <recommendedName>
        <fullName evidence="1">Nucleoplasmin-like domain-containing protein</fullName>
    </recommendedName>
</protein>
<evidence type="ECO:0000313" key="3">
    <source>
        <dbReference type="Proteomes" id="UP000030655"/>
    </source>
</evidence>
<organism evidence="2 3">
    <name type="scientific">Anncaliia algerae PRA339</name>
    <dbReference type="NCBI Taxonomy" id="1288291"/>
    <lineage>
        <taxon>Eukaryota</taxon>
        <taxon>Fungi</taxon>
        <taxon>Fungi incertae sedis</taxon>
        <taxon>Microsporidia</taxon>
        <taxon>Tubulinosematoidea</taxon>
        <taxon>Tubulinosematidae</taxon>
        <taxon>Anncaliia</taxon>
    </lineage>
</organism>
<feature type="domain" description="Nucleoplasmin-like" evidence="1">
    <location>
        <begin position="6"/>
        <end position="87"/>
    </location>
</feature>
<sequence length="90" mass="10274">MVYSSLILQKWHKYKKTLTNNLKIVSASLTPYLEYNDVTKIYISKESKKILLCELVPNQEENKIINCTLSIGETIILEAEGGNDVDLLIE</sequence>
<dbReference type="Pfam" id="PF17800">
    <property type="entry name" value="NPL"/>
    <property type="match status" value="1"/>
</dbReference>
<keyword evidence="3" id="KW-1185">Reference proteome</keyword>
<gene>
    <name evidence="2" type="ORF">H312_03463</name>
</gene>
<reference evidence="2 3" key="2">
    <citation type="submission" date="2014-03" db="EMBL/GenBank/DDBJ databases">
        <title>The Genome Sequence of Anncaliia algerae insect isolate PRA339.</title>
        <authorList>
            <consortium name="The Broad Institute Genome Sequencing Platform"/>
            <consortium name="The Broad Institute Genome Sequencing Center for Infectious Disease"/>
            <person name="Cuomo C."/>
            <person name="Becnel J."/>
            <person name="Sanscrainte N."/>
            <person name="Walker B."/>
            <person name="Young S.K."/>
            <person name="Zeng Q."/>
            <person name="Gargeya S."/>
            <person name="Fitzgerald M."/>
            <person name="Haas B."/>
            <person name="Abouelleil A."/>
            <person name="Alvarado L."/>
            <person name="Arachchi H.M."/>
            <person name="Berlin A.M."/>
            <person name="Chapman S.B."/>
            <person name="Dewar J."/>
            <person name="Goldberg J."/>
            <person name="Griggs A."/>
            <person name="Gujja S."/>
            <person name="Hansen M."/>
            <person name="Howarth C."/>
            <person name="Imamovic A."/>
            <person name="Larimer J."/>
            <person name="McCowan C."/>
            <person name="Murphy C."/>
            <person name="Neiman D."/>
            <person name="Pearson M."/>
            <person name="Priest M."/>
            <person name="Roberts A."/>
            <person name="Saif S."/>
            <person name="Shea T."/>
            <person name="Sisk P."/>
            <person name="Sykes S."/>
            <person name="Wortman J."/>
            <person name="Nusbaum C."/>
            <person name="Birren B."/>
        </authorList>
    </citation>
    <scope>NUCLEOTIDE SEQUENCE [LARGE SCALE GENOMIC DNA]</scope>
    <source>
        <strain evidence="2 3">PRA339</strain>
    </source>
</reference>
<dbReference type="VEuPathDB" id="MicrosporidiaDB:H312_03463"/>
<evidence type="ECO:0000259" key="1">
    <source>
        <dbReference type="Pfam" id="PF17800"/>
    </source>
</evidence>
<proteinExistence type="predicted"/>
<reference evidence="3" key="1">
    <citation type="submission" date="2013-02" db="EMBL/GenBank/DDBJ databases">
        <authorList>
            <consortium name="The Broad Institute Genome Sequencing Platform"/>
            <person name="Cuomo C."/>
            <person name="Becnel J."/>
            <person name="Sanscrainte N."/>
            <person name="Walker B."/>
            <person name="Young S.K."/>
            <person name="Zeng Q."/>
            <person name="Gargeya S."/>
            <person name="Fitzgerald M."/>
            <person name="Haas B."/>
            <person name="Abouelleil A."/>
            <person name="Alvarado L."/>
            <person name="Arachchi H.M."/>
            <person name="Berlin A.M."/>
            <person name="Chapman S.B."/>
            <person name="Dewar J."/>
            <person name="Goldberg J."/>
            <person name="Griggs A."/>
            <person name="Gujja S."/>
            <person name="Hansen M."/>
            <person name="Howarth C."/>
            <person name="Imamovic A."/>
            <person name="Larimer J."/>
            <person name="McCowan C."/>
            <person name="Murphy C."/>
            <person name="Neiman D."/>
            <person name="Pearson M."/>
            <person name="Priest M."/>
            <person name="Roberts A."/>
            <person name="Saif S."/>
            <person name="Shea T."/>
            <person name="Sisk P."/>
            <person name="Sykes S."/>
            <person name="Wortman J."/>
            <person name="Nusbaum C."/>
            <person name="Birren B."/>
        </authorList>
    </citation>
    <scope>NUCLEOTIDE SEQUENCE [LARGE SCALE GENOMIC DNA]</scope>
    <source>
        <strain evidence="3">PRA339</strain>
    </source>
</reference>
<dbReference type="OrthoDB" id="1902587at2759"/>
<accession>A0A059EWN6</accession>
<dbReference type="HOGENOM" id="CLU_2440394_0_0_1"/>